<protein>
    <submittedName>
        <fullName evidence="4">Macrophage-expressed gene 1 protein</fullName>
    </submittedName>
</protein>
<keyword evidence="3" id="KW-1185">Reference proteome</keyword>
<dbReference type="Proteomes" id="UP000887578">
    <property type="component" value="Unplaced"/>
</dbReference>
<name>A0A914PJX6_9BILA</name>
<dbReference type="WBParaSite" id="PDA_v2.g16088.t1">
    <property type="protein sequence ID" value="PDA_v2.g16088.t1"/>
    <property type="gene ID" value="PDA_v2.g16088"/>
</dbReference>
<feature type="chain" id="PRO_5036719218" evidence="1">
    <location>
        <begin position="20"/>
        <end position="606"/>
    </location>
</feature>
<dbReference type="InterPro" id="IPR020864">
    <property type="entry name" value="MACPF"/>
</dbReference>
<evidence type="ECO:0000313" key="4">
    <source>
        <dbReference type="WBParaSite" id="PDA_v2.g16088.t1"/>
    </source>
</evidence>
<feature type="domain" description="MACPF" evidence="2">
    <location>
        <begin position="15"/>
        <end position="356"/>
    </location>
</feature>
<keyword evidence="1" id="KW-0732">Signal</keyword>
<dbReference type="Pfam" id="PF01823">
    <property type="entry name" value="MACPF"/>
    <property type="match status" value="1"/>
</dbReference>
<reference evidence="4" key="1">
    <citation type="submission" date="2022-11" db="UniProtKB">
        <authorList>
            <consortium name="WormBaseParasite"/>
        </authorList>
    </citation>
    <scope>IDENTIFICATION</scope>
</reference>
<feature type="signal peptide" evidence="1">
    <location>
        <begin position="1"/>
        <end position="19"/>
    </location>
</feature>
<accession>A0A914PJX6</accession>
<sequence length="606" mass="68471">MVVLKVLIYLQCLWMICFCKQNYTTEHCSRDAWRKTHMPSLDGRVGSGYDNLQNVRMSTVFQETFNECRTTPDGDFYIPDFVKIIPRKHSEIDRVSSYYGSFKSAFEQTTETINIGASASWGGLGSISGSYSQKYQETKQKMVAEKSSMFHTKILYEAYDLIIQPGAPLDPAFVAYIDFIDDAINRTLTGRARYLSESAVAEFGTHYIKKAVVGAKIEQYDYVESNMINSQSESLSEYKASIAAGFQLGVFGGSMSGSFSYSTDKRFNDTLSKATRHSQIKTFGGPTINRLLSQTFSASKPAATGQTQLAVDDIVALDVDGEPLETFSASLCDGYSQVNGITGALSCPAGFDPIFLFELRHQFPDKAESRSYRHCSSFLGWELCNDIRDDVYWRNHLFLNIYWCKAKADTPLQPDSGYMFGGLFAKDQVNPFTNSPLCPDYYQPFRFGFDVTVCLSRDYQLGRLSEVKFGGFFSCEQPVQHCDDGYSQHLITKIESCEIYYCVPPKAFIQLEYSKIKRPPFEDISVMLINGTESVVDIYVNNTFVKSQPIYEILKNATKQNSGLLKSGYTFNATTKEKVLDDWLDLEHSKIEEHLDKVKFELNQSI</sequence>
<dbReference type="PROSITE" id="PS51412">
    <property type="entry name" value="MACPF_2"/>
    <property type="match status" value="1"/>
</dbReference>
<evidence type="ECO:0000256" key="1">
    <source>
        <dbReference type="SAM" id="SignalP"/>
    </source>
</evidence>
<organism evidence="3 4">
    <name type="scientific">Panagrolaimus davidi</name>
    <dbReference type="NCBI Taxonomy" id="227884"/>
    <lineage>
        <taxon>Eukaryota</taxon>
        <taxon>Metazoa</taxon>
        <taxon>Ecdysozoa</taxon>
        <taxon>Nematoda</taxon>
        <taxon>Chromadorea</taxon>
        <taxon>Rhabditida</taxon>
        <taxon>Tylenchina</taxon>
        <taxon>Panagrolaimomorpha</taxon>
        <taxon>Panagrolaimoidea</taxon>
        <taxon>Panagrolaimidae</taxon>
        <taxon>Panagrolaimus</taxon>
    </lineage>
</organism>
<evidence type="ECO:0000259" key="2">
    <source>
        <dbReference type="PROSITE" id="PS51412"/>
    </source>
</evidence>
<dbReference type="AlphaFoldDB" id="A0A914PJX6"/>
<proteinExistence type="predicted"/>
<evidence type="ECO:0000313" key="3">
    <source>
        <dbReference type="Proteomes" id="UP000887578"/>
    </source>
</evidence>